<feature type="chain" id="PRO_5033014980" description="Cyanophycinase" evidence="1">
    <location>
        <begin position="25"/>
        <end position="584"/>
    </location>
</feature>
<protein>
    <recommendedName>
        <fullName evidence="4">Cyanophycinase</fullName>
    </recommendedName>
</protein>
<evidence type="ECO:0000313" key="3">
    <source>
        <dbReference type="Proteomes" id="UP000596742"/>
    </source>
</evidence>
<dbReference type="SUPFAM" id="SSF52317">
    <property type="entry name" value="Class I glutamine amidotransferase-like"/>
    <property type="match status" value="1"/>
</dbReference>
<sequence>MVGTGAYLTLFFVFLNVLVSTIQYCPSISGGSVPWWILYQQKDKPFIHYYVDSTNNENITVHFPEKSDSVLSRVILSIINTESAEYMVYFSDFLNAKNIADIKQIPMRSQWMHGLFATDNSWESGTWLLSNNLLFPPTKDSNLVSPESRQWISSTIGDSGIDLFYVCISADSNKDVQSIFGKILAGNPFVFNQRINENAFMKAYLQDVRPLNSSFSLHASANLFMNCILLMKWRILMTGGVNHAKLGIVLAASGDFNATCTFYVNVFLDMYHAHSVYCIPINVNTTSANSDPHVIERIKQQTGIFFAGGEPESVIESLFYKNHVPSPALLAIKEMFDAGILVSGSSAGAECMPSAVMVWGGTGSSYNALQFGTYEGSEVSDRDYQLYDKDGGVGLLDGFIIDAHFSERGREGRLIRLLSDTRHLHHGTDWGFGNWYKGVFFADVSQSNITAKYNSYSITNVMVDYLTRGDSIFLKNKTIIFSSTKSQMSGFERNSRARTSKDIFNSYITISHSNEPLPVHYPEFVKVANSLFDSNLTTLVMVTHMNITLHSGCICHDMGQELKDIQKEAKTCKPMILLRKKFTQ</sequence>
<evidence type="ECO:0000256" key="1">
    <source>
        <dbReference type="SAM" id="SignalP"/>
    </source>
</evidence>
<gene>
    <name evidence="2" type="ORF">MGAL_10B044994</name>
</gene>
<dbReference type="OrthoDB" id="4666063at2759"/>
<comment type="caution">
    <text evidence="2">The sequence shown here is derived from an EMBL/GenBank/DDBJ whole genome shotgun (WGS) entry which is preliminary data.</text>
</comment>
<dbReference type="CDD" id="cd03145">
    <property type="entry name" value="GAT1_cyanophycinase"/>
    <property type="match status" value="1"/>
</dbReference>
<dbReference type="PANTHER" id="PTHR36175">
    <property type="entry name" value="CYANOPHYCINASE"/>
    <property type="match status" value="1"/>
</dbReference>
<dbReference type="AlphaFoldDB" id="A0A8B6BWF5"/>
<keyword evidence="3" id="KW-1185">Reference proteome</keyword>
<keyword evidence="1" id="KW-0732">Signal</keyword>
<dbReference type="PANTHER" id="PTHR36175:SF1">
    <property type="entry name" value="CYANOPHYCINASE"/>
    <property type="match status" value="1"/>
</dbReference>
<dbReference type="EMBL" id="UYJE01000812">
    <property type="protein sequence ID" value="VDH96758.1"/>
    <property type="molecule type" value="Genomic_DNA"/>
</dbReference>
<evidence type="ECO:0008006" key="4">
    <source>
        <dbReference type="Google" id="ProtNLM"/>
    </source>
</evidence>
<reference evidence="2" key="1">
    <citation type="submission" date="2018-11" db="EMBL/GenBank/DDBJ databases">
        <authorList>
            <person name="Alioto T."/>
            <person name="Alioto T."/>
        </authorList>
    </citation>
    <scope>NUCLEOTIDE SEQUENCE</scope>
</reference>
<dbReference type="Gene3D" id="3.40.50.880">
    <property type="match status" value="1"/>
</dbReference>
<name>A0A8B6BWF5_MYTGA</name>
<accession>A0A8B6BWF5</accession>
<proteinExistence type="predicted"/>
<dbReference type="Proteomes" id="UP000596742">
    <property type="component" value="Unassembled WGS sequence"/>
</dbReference>
<organism evidence="2 3">
    <name type="scientific">Mytilus galloprovincialis</name>
    <name type="common">Mediterranean mussel</name>
    <dbReference type="NCBI Taxonomy" id="29158"/>
    <lineage>
        <taxon>Eukaryota</taxon>
        <taxon>Metazoa</taxon>
        <taxon>Spiralia</taxon>
        <taxon>Lophotrochozoa</taxon>
        <taxon>Mollusca</taxon>
        <taxon>Bivalvia</taxon>
        <taxon>Autobranchia</taxon>
        <taxon>Pteriomorphia</taxon>
        <taxon>Mytilida</taxon>
        <taxon>Mytiloidea</taxon>
        <taxon>Mytilidae</taxon>
        <taxon>Mytilinae</taxon>
        <taxon>Mytilus</taxon>
    </lineage>
</organism>
<dbReference type="InterPro" id="IPR029062">
    <property type="entry name" value="Class_I_gatase-like"/>
</dbReference>
<evidence type="ECO:0000313" key="2">
    <source>
        <dbReference type="EMBL" id="VDH96758.1"/>
    </source>
</evidence>
<feature type="signal peptide" evidence="1">
    <location>
        <begin position="1"/>
        <end position="24"/>
    </location>
</feature>